<keyword evidence="3 5" id="KW-1133">Transmembrane helix</keyword>
<name>A0A9C7LB74_9BACI</name>
<evidence type="ECO:0000256" key="3">
    <source>
        <dbReference type="ARBA" id="ARBA00022989"/>
    </source>
</evidence>
<dbReference type="Gene3D" id="1.20.120.1630">
    <property type="match status" value="1"/>
</dbReference>
<sequence length="184" mass="21657">MKIFFLFLAMIILQRFAELVIAKQNEKWMKNHGGVEFGHKHYRIMVGLHSLFFLFLIGEVYYFNKELSPIWPVLVTFFIITQAGRVWALTSLGRYWNTKIIVLPNAEVIVKGPYKYLKHPNYVIVTLEFIIIPLLFQAYLTCIVFSLLNIWILSIRIPEEEKALTKLTTYSQSLGHARRFFPKI</sequence>
<dbReference type="InterPro" id="IPR052527">
    <property type="entry name" value="Metal_cation-efflux_comp"/>
</dbReference>
<dbReference type="GO" id="GO:0016020">
    <property type="term" value="C:membrane"/>
    <property type="evidence" value="ECO:0007669"/>
    <property type="project" value="UniProtKB-SubCell"/>
</dbReference>
<evidence type="ECO:0000313" key="6">
    <source>
        <dbReference type="EMBL" id="CAG9608235.1"/>
    </source>
</evidence>
<dbReference type="GO" id="GO:0004671">
    <property type="term" value="F:protein C-terminal S-isoprenylcysteine carboxyl O-methyltransferase activity"/>
    <property type="evidence" value="ECO:0007669"/>
    <property type="project" value="InterPro"/>
</dbReference>
<keyword evidence="2 5" id="KW-0812">Transmembrane</keyword>
<feature type="transmembrane region" description="Helical" evidence="5">
    <location>
        <begin position="41"/>
        <end position="63"/>
    </location>
</feature>
<evidence type="ECO:0000256" key="2">
    <source>
        <dbReference type="ARBA" id="ARBA00022692"/>
    </source>
</evidence>
<feature type="transmembrane region" description="Helical" evidence="5">
    <location>
        <begin position="122"/>
        <end position="152"/>
    </location>
</feature>
<dbReference type="Proteomes" id="UP000789845">
    <property type="component" value="Unassembled WGS sequence"/>
</dbReference>
<evidence type="ECO:0000256" key="1">
    <source>
        <dbReference type="ARBA" id="ARBA00004141"/>
    </source>
</evidence>
<keyword evidence="7" id="KW-1185">Reference proteome</keyword>
<keyword evidence="4 5" id="KW-0472">Membrane</keyword>
<dbReference type="EMBL" id="CAKJTG010000009">
    <property type="protein sequence ID" value="CAG9608235.1"/>
    <property type="molecule type" value="Genomic_DNA"/>
</dbReference>
<dbReference type="PANTHER" id="PTHR43847">
    <property type="entry name" value="BLL3993 PROTEIN"/>
    <property type="match status" value="1"/>
</dbReference>
<organism evidence="6 7">
    <name type="scientific">Pseudoneobacillus rhizosphaerae</name>
    <dbReference type="NCBI Taxonomy" id="2880968"/>
    <lineage>
        <taxon>Bacteria</taxon>
        <taxon>Bacillati</taxon>
        <taxon>Bacillota</taxon>
        <taxon>Bacilli</taxon>
        <taxon>Bacillales</taxon>
        <taxon>Bacillaceae</taxon>
        <taxon>Pseudoneobacillus</taxon>
    </lineage>
</organism>
<protein>
    <recommendedName>
        <fullName evidence="8">Isoprenylcysteine carboxyl methyltransferase</fullName>
    </recommendedName>
</protein>
<evidence type="ECO:0000313" key="7">
    <source>
        <dbReference type="Proteomes" id="UP000789845"/>
    </source>
</evidence>
<comment type="caution">
    <text evidence="6">The sequence shown here is derived from an EMBL/GenBank/DDBJ whole genome shotgun (WGS) entry which is preliminary data.</text>
</comment>
<feature type="transmembrane region" description="Helical" evidence="5">
    <location>
        <begin position="70"/>
        <end position="88"/>
    </location>
</feature>
<proteinExistence type="predicted"/>
<evidence type="ECO:0000256" key="4">
    <source>
        <dbReference type="ARBA" id="ARBA00023136"/>
    </source>
</evidence>
<evidence type="ECO:0008006" key="8">
    <source>
        <dbReference type="Google" id="ProtNLM"/>
    </source>
</evidence>
<evidence type="ECO:0000256" key="5">
    <source>
        <dbReference type="SAM" id="Phobius"/>
    </source>
</evidence>
<gene>
    <name evidence="6" type="ORF">NEOCIP111885_01927</name>
</gene>
<comment type="subcellular location">
    <subcellularLocation>
        <location evidence="1">Membrane</location>
        <topology evidence="1">Multi-pass membrane protein</topology>
    </subcellularLocation>
</comment>
<accession>A0A9C7LB74</accession>
<reference evidence="6" key="1">
    <citation type="submission" date="2021-10" db="EMBL/GenBank/DDBJ databases">
        <authorList>
            <person name="Criscuolo A."/>
        </authorList>
    </citation>
    <scope>NUCLEOTIDE SEQUENCE</scope>
    <source>
        <strain evidence="6">CIP111885</strain>
    </source>
</reference>
<dbReference type="InterPro" id="IPR007269">
    <property type="entry name" value="ICMT_MeTrfase"/>
</dbReference>
<dbReference type="AlphaFoldDB" id="A0A9C7LB74"/>
<dbReference type="Pfam" id="PF04140">
    <property type="entry name" value="ICMT"/>
    <property type="match status" value="1"/>
</dbReference>
<dbReference type="PANTHER" id="PTHR43847:SF1">
    <property type="entry name" value="BLL3993 PROTEIN"/>
    <property type="match status" value="1"/>
</dbReference>